<dbReference type="PROSITE" id="PS50931">
    <property type="entry name" value="HTH_LYSR"/>
    <property type="match status" value="1"/>
</dbReference>
<dbReference type="PANTHER" id="PTHR30419">
    <property type="entry name" value="HTH-TYPE TRANSCRIPTIONAL REGULATOR YBHD"/>
    <property type="match status" value="1"/>
</dbReference>
<evidence type="ECO:0000256" key="4">
    <source>
        <dbReference type="ARBA" id="ARBA00023163"/>
    </source>
</evidence>
<dbReference type="Pfam" id="PF00126">
    <property type="entry name" value="HTH_1"/>
    <property type="match status" value="1"/>
</dbReference>
<dbReference type="InterPro" id="IPR036390">
    <property type="entry name" value="WH_DNA-bd_sf"/>
</dbReference>
<dbReference type="InterPro" id="IPR050950">
    <property type="entry name" value="HTH-type_LysR_regulators"/>
</dbReference>
<keyword evidence="3" id="KW-0238">DNA-binding</keyword>
<dbReference type="InterPro" id="IPR000847">
    <property type="entry name" value="LysR_HTH_N"/>
</dbReference>
<evidence type="ECO:0000313" key="6">
    <source>
        <dbReference type="EMBL" id="PPC77643.1"/>
    </source>
</evidence>
<dbReference type="GO" id="GO:0045893">
    <property type="term" value="P:positive regulation of DNA-templated transcription"/>
    <property type="evidence" value="ECO:0007669"/>
    <property type="project" value="InterPro"/>
</dbReference>
<sequence length="307" mass="33526">MSALDNRIKFRHLQCFLEVARQGSVGKAAQVLALTQPAVSKKLAELEDMLGVQLFDRSKKGVTLTAFGEVFLRHAGASVAALREGVDSILQARRGDLLLRIGALPTVSARIMPDTVRKFKASGADATVSVQTGPNALLLEQLRLGELDVVVGRLAAPEQMTGLSFSHLYSERVALVTRPGHPLQQDHITRLDRIQDFTVLLPSDDSIIRSTVDKLLITHGIGHLPDRIETISTEFGRDYVRHSDAIWIISHGVVAKDIEEGILIELDMDTRDTMGPVGITTRTDLQASASLEMLIDCIRQVAEGIQA</sequence>
<dbReference type="Proteomes" id="UP000238196">
    <property type="component" value="Unassembled WGS sequence"/>
</dbReference>
<comment type="caution">
    <text evidence="6">The sequence shown here is derived from an EMBL/GenBank/DDBJ whole genome shotgun (WGS) entry which is preliminary data.</text>
</comment>
<dbReference type="Gene3D" id="3.40.190.10">
    <property type="entry name" value="Periplasmic binding protein-like II"/>
    <property type="match status" value="2"/>
</dbReference>
<dbReference type="GO" id="GO:0003677">
    <property type="term" value="F:DNA binding"/>
    <property type="evidence" value="ECO:0007669"/>
    <property type="project" value="UniProtKB-KW"/>
</dbReference>
<dbReference type="OrthoDB" id="5293730at2"/>
<protein>
    <submittedName>
        <fullName evidence="6">Pca operon transcription factor PcaQ</fullName>
    </submittedName>
</protein>
<proteinExistence type="inferred from homology"/>
<evidence type="ECO:0000256" key="2">
    <source>
        <dbReference type="ARBA" id="ARBA00023015"/>
    </source>
</evidence>
<comment type="similarity">
    <text evidence="1">Belongs to the LysR transcriptional regulatory family.</text>
</comment>
<keyword evidence="4" id="KW-0804">Transcription</keyword>
<dbReference type="Gene3D" id="1.10.10.10">
    <property type="entry name" value="Winged helix-like DNA-binding domain superfamily/Winged helix DNA-binding domain"/>
    <property type="match status" value="1"/>
</dbReference>
<feature type="domain" description="HTH lysR-type" evidence="5">
    <location>
        <begin position="8"/>
        <end position="65"/>
    </location>
</feature>
<evidence type="ECO:0000256" key="3">
    <source>
        <dbReference type="ARBA" id="ARBA00023125"/>
    </source>
</evidence>
<dbReference type="InterPro" id="IPR036388">
    <property type="entry name" value="WH-like_DNA-bd_sf"/>
</dbReference>
<dbReference type="GO" id="GO:0003700">
    <property type="term" value="F:DNA-binding transcription factor activity"/>
    <property type="evidence" value="ECO:0007669"/>
    <property type="project" value="InterPro"/>
</dbReference>
<dbReference type="InterPro" id="IPR005119">
    <property type="entry name" value="LysR_subst-bd"/>
</dbReference>
<evidence type="ECO:0000259" key="5">
    <source>
        <dbReference type="PROSITE" id="PS50931"/>
    </source>
</evidence>
<organism evidence="6 7">
    <name type="scientific">Proteobacteria bacterium 228</name>
    <dbReference type="NCBI Taxonomy" id="2083153"/>
    <lineage>
        <taxon>Bacteria</taxon>
        <taxon>Pseudomonadati</taxon>
        <taxon>Pseudomonadota</taxon>
    </lineage>
</organism>
<dbReference type="PANTHER" id="PTHR30419:SF8">
    <property type="entry name" value="NITROGEN ASSIMILATION TRANSCRIPTIONAL ACTIVATOR-RELATED"/>
    <property type="match status" value="1"/>
</dbReference>
<evidence type="ECO:0000313" key="7">
    <source>
        <dbReference type="Proteomes" id="UP000238196"/>
    </source>
</evidence>
<dbReference type="InterPro" id="IPR012787">
    <property type="entry name" value="TF_PcaQ"/>
</dbReference>
<dbReference type="PRINTS" id="PR00039">
    <property type="entry name" value="HTHLYSR"/>
</dbReference>
<gene>
    <name evidence="6" type="primary">pcaQ</name>
    <name evidence="6" type="ORF">C4K68_09180</name>
</gene>
<dbReference type="Pfam" id="PF03466">
    <property type="entry name" value="LysR_substrate"/>
    <property type="match status" value="1"/>
</dbReference>
<accession>A0A2S5KSE9</accession>
<dbReference type="SUPFAM" id="SSF53850">
    <property type="entry name" value="Periplasmic binding protein-like II"/>
    <property type="match status" value="1"/>
</dbReference>
<dbReference type="SUPFAM" id="SSF46785">
    <property type="entry name" value="Winged helix' DNA-binding domain"/>
    <property type="match status" value="1"/>
</dbReference>
<keyword evidence="2" id="KW-0805">Transcription regulation</keyword>
<dbReference type="EMBL" id="PRLP01000028">
    <property type="protein sequence ID" value="PPC77643.1"/>
    <property type="molecule type" value="Genomic_DNA"/>
</dbReference>
<dbReference type="AlphaFoldDB" id="A0A2S5KSE9"/>
<dbReference type="NCBIfam" id="TIGR02424">
    <property type="entry name" value="TF_pcaQ"/>
    <property type="match status" value="1"/>
</dbReference>
<dbReference type="GO" id="GO:0019619">
    <property type="term" value="P:3,4-dihydroxybenzoate catabolic process"/>
    <property type="evidence" value="ECO:0007669"/>
    <property type="project" value="InterPro"/>
</dbReference>
<evidence type="ECO:0000256" key="1">
    <source>
        <dbReference type="ARBA" id="ARBA00009437"/>
    </source>
</evidence>
<name>A0A2S5KSE9_9PROT</name>
<dbReference type="FunFam" id="1.10.10.10:FF:000001">
    <property type="entry name" value="LysR family transcriptional regulator"/>
    <property type="match status" value="1"/>
</dbReference>
<dbReference type="GO" id="GO:0005829">
    <property type="term" value="C:cytosol"/>
    <property type="evidence" value="ECO:0007669"/>
    <property type="project" value="TreeGrafter"/>
</dbReference>
<reference evidence="6 7" key="1">
    <citation type="submission" date="2018-02" db="EMBL/GenBank/DDBJ databases">
        <title>novel marine gammaproteobacteria from coastal saline agro ecosystem.</title>
        <authorList>
            <person name="Krishnan R."/>
            <person name="Ramesh Kumar N."/>
        </authorList>
    </citation>
    <scope>NUCLEOTIDE SEQUENCE [LARGE SCALE GENOMIC DNA]</scope>
    <source>
        <strain evidence="6 7">228</strain>
    </source>
</reference>